<dbReference type="PANTHER" id="PTHR33452:SF1">
    <property type="entry name" value="INNER MEMBRANE PROTEIN YPHA-RELATED"/>
    <property type="match status" value="1"/>
</dbReference>
<dbReference type="AlphaFoldDB" id="A0A9D7Y147"/>
<evidence type="ECO:0000256" key="6">
    <source>
        <dbReference type="ARBA" id="ARBA00023136"/>
    </source>
</evidence>
<accession>A0A9D7Y147</accession>
<reference evidence="8" key="1">
    <citation type="submission" date="2020-10" db="EMBL/GenBank/DDBJ databases">
        <title>Connecting structure to function with the recovery of over 1000 high-quality activated sludge metagenome-assembled genomes encoding full-length rRNA genes using long-read sequencing.</title>
        <authorList>
            <person name="Singleton C.M."/>
            <person name="Petriglieri F."/>
            <person name="Kristensen J.M."/>
            <person name="Kirkegaard R.H."/>
            <person name="Michaelsen T.Y."/>
            <person name="Andersen M.H."/>
            <person name="Karst S.M."/>
            <person name="Dueholm M.S."/>
            <person name="Nielsen P.H."/>
            <person name="Albertsen M."/>
        </authorList>
    </citation>
    <scope>NUCLEOTIDE SEQUENCE</scope>
    <source>
        <strain evidence="8">Ribe_18-Q3-R11-54_MAXAC.001</strain>
    </source>
</reference>
<evidence type="ECO:0000313" key="8">
    <source>
        <dbReference type="EMBL" id="MBL0003436.1"/>
    </source>
</evidence>
<dbReference type="InterPro" id="IPR051907">
    <property type="entry name" value="DoxX-like_oxidoreductase"/>
</dbReference>
<comment type="caution">
    <text evidence="8">The sequence shown here is derived from an EMBL/GenBank/DDBJ whole genome shotgun (WGS) entry which is preliminary data.</text>
</comment>
<dbReference type="GO" id="GO:0005886">
    <property type="term" value="C:plasma membrane"/>
    <property type="evidence" value="ECO:0007669"/>
    <property type="project" value="UniProtKB-SubCell"/>
</dbReference>
<comment type="similarity">
    <text evidence="2">Belongs to the DoxX family.</text>
</comment>
<keyword evidence="4 7" id="KW-0812">Transmembrane</keyword>
<evidence type="ECO:0000256" key="3">
    <source>
        <dbReference type="ARBA" id="ARBA00022475"/>
    </source>
</evidence>
<keyword evidence="3" id="KW-1003">Cell membrane</keyword>
<keyword evidence="5 7" id="KW-1133">Transmembrane helix</keyword>
<dbReference type="Proteomes" id="UP000886632">
    <property type="component" value="Unassembled WGS sequence"/>
</dbReference>
<dbReference type="Pfam" id="PF07681">
    <property type="entry name" value="DoxX"/>
    <property type="match status" value="1"/>
</dbReference>
<evidence type="ECO:0000256" key="1">
    <source>
        <dbReference type="ARBA" id="ARBA00004651"/>
    </source>
</evidence>
<dbReference type="EMBL" id="JADKGK010000011">
    <property type="protein sequence ID" value="MBL0003436.1"/>
    <property type="molecule type" value="Genomic_DNA"/>
</dbReference>
<evidence type="ECO:0000313" key="9">
    <source>
        <dbReference type="Proteomes" id="UP000886632"/>
    </source>
</evidence>
<feature type="transmembrane region" description="Helical" evidence="7">
    <location>
        <begin position="64"/>
        <end position="86"/>
    </location>
</feature>
<comment type="subcellular location">
    <subcellularLocation>
        <location evidence="1">Cell membrane</location>
        <topology evidence="1">Multi-pass membrane protein</topology>
    </subcellularLocation>
</comment>
<dbReference type="PANTHER" id="PTHR33452">
    <property type="entry name" value="OXIDOREDUCTASE CATD-RELATED"/>
    <property type="match status" value="1"/>
</dbReference>
<protein>
    <submittedName>
        <fullName evidence="8">DoxX family protein</fullName>
    </submittedName>
</protein>
<feature type="transmembrane region" description="Helical" evidence="7">
    <location>
        <begin position="135"/>
        <end position="157"/>
    </location>
</feature>
<proteinExistence type="inferred from homology"/>
<dbReference type="InterPro" id="IPR032808">
    <property type="entry name" value="DoxX"/>
</dbReference>
<sequence length="163" mass="16249">MDLGVLLLRLVIGALLVGHGTQKLFGWFGGSGLTGTAKFFEAVGFRPGRPNAIVAGLSECGAGLLIALGLLTPLGGAMAAGTLIVAGSVNAKKGLWATNGGYELPLVYAVIGACLAFIGPGAYSLDQALGLTSRWGVASGLVALVLAVVGSGGFLAVSRRRPA</sequence>
<evidence type="ECO:0000256" key="5">
    <source>
        <dbReference type="ARBA" id="ARBA00022989"/>
    </source>
</evidence>
<organism evidence="8 9">
    <name type="scientific">Candidatus Phosphoribacter hodrii</name>
    <dbReference type="NCBI Taxonomy" id="2953743"/>
    <lineage>
        <taxon>Bacteria</taxon>
        <taxon>Bacillati</taxon>
        <taxon>Actinomycetota</taxon>
        <taxon>Actinomycetes</taxon>
        <taxon>Micrococcales</taxon>
        <taxon>Dermatophilaceae</taxon>
        <taxon>Candidatus Phosphoribacter</taxon>
    </lineage>
</organism>
<name>A0A9D7Y147_9MICO</name>
<evidence type="ECO:0000256" key="4">
    <source>
        <dbReference type="ARBA" id="ARBA00022692"/>
    </source>
</evidence>
<evidence type="ECO:0000256" key="7">
    <source>
        <dbReference type="SAM" id="Phobius"/>
    </source>
</evidence>
<evidence type="ECO:0000256" key="2">
    <source>
        <dbReference type="ARBA" id="ARBA00006679"/>
    </source>
</evidence>
<feature type="transmembrane region" description="Helical" evidence="7">
    <location>
        <begin position="106"/>
        <end position="123"/>
    </location>
</feature>
<keyword evidence="6 7" id="KW-0472">Membrane</keyword>
<gene>
    <name evidence="8" type="ORF">IPP00_05430</name>
</gene>